<keyword evidence="1" id="KW-0472">Membrane</keyword>
<proteinExistence type="predicted"/>
<evidence type="ECO:0000313" key="2">
    <source>
        <dbReference type="EMBL" id="OGZ57735.1"/>
    </source>
</evidence>
<dbReference type="Proteomes" id="UP000177932">
    <property type="component" value="Unassembled WGS sequence"/>
</dbReference>
<evidence type="ECO:0000256" key="1">
    <source>
        <dbReference type="SAM" id="Phobius"/>
    </source>
</evidence>
<sequence>MNLLARSQKKAIENEIRFKLAFVVFVLIVFWASIFLVLEYSMILYLKIQIPALESSIETGKGTEASKDVRLVESDIESLNNMLSKIGLIQKGGIQNLPKLLKRIGEITPAGADLDQVIFSVNSISLAGIADFRSDVLEFKEMLENEDFCDNLNAPIVPLKEQDVKFTFNCSRLSK</sequence>
<dbReference type="EMBL" id="MHOD01000023">
    <property type="protein sequence ID" value="OGZ57735.1"/>
    <property type="molecule type" value="Genomic_DNA"/>
</dbReference>
<reference evidence="2 3" key="1">
    <citation type="journal article" date="2016" name="Nat. Commun.">
        <title>Thousands of microbial genomes shed light on interconnected biogeochemical processes in an aquifer system.</title>
        <authorList>
            <person name="Anantharaman K."/>
            <person name="Brown C.T."/>
            <person name="Hug L.A."/>
            <person name="Sharon I."/>
            <person name="Castelle C.J."/>
            <person name="Probst A.J."/>
            <person name="Thomas B.C."/>
            <person name="Singh A."/>
            <person name="Wilkins M.J."/>
            <person name="Karaoz U."/>
            <person name="Brodie E.L."/>
            <person name="Williams K.H."/>
            <person name="Hubbard S.S."/>
            <person name="Banfield J.F."/>
        </authorList>
    </citation>
    <scope>NUCLEOTIDE SEQUENCE [LARGE SCALE GENOMIC DNA]</scope>
</reference>
<keyword evidence="1" id="KW-1133">Transmembrane helix</keyword>
<accession>A0A1G2H5I8</accession>
<feature type="transmembrane region" description="Helical" evidence="1">
    <location>
        <begin position="20"/>
        <end position="46"/>
    </location>
</feature>
<dbReference type="STRING" id="1802158.A2827_00745"/>
<organism evidence="2 3">
    <name type="scientific">Candidatus Spechtbacteria bacterium RIFCSPHIGHO2_01_FULL_43_30</name>
    <dbReference type="NCBI Taxonomy" id="1802158"/>
    <lineage>
        <taxon>Bacteria</taxon>
        <taxon>Candidatus Spechtiibacteriota</taxon>
    </lineage>
</organism>
<evidence type="ECO:0000313" key="3">
    <source>
        <dbReference type="Proteomes" id="UP000177932"/>
    </source>
</evidence>
<comment type="caution">
    <text evidence="2">The sequence shown here is derived from an EMBL/GenBank/DDBJ whole genome shotgun (WGS) entry which is preliminary data.</text>
</comment>
<name>A0A1G2H5I8_9BACT</name>
<dbReference type="AlphaFoldDB" id="A0A1G2H5I8"/>
<protein>
    <submittedName>
        <fullName evidence="2">Uncharacterized protein</fullName>
    </submittedName>
</protein>
<keyword evidence="1" id="KW-0812">Transmembrane</keyword>
<gene>
    <name evidence="2" type="ORF">A2827_00745</name>
</gene>